<dbReference type="Gene3D" id="3.40.190.10">
    <property type="entry name" value="Periplasmic binding protein-like II"/>
    <property type="match status" value="1"/>
</dbReference>
<evidence type="ECO:0000256" key="2">
    <source>
        <dbReference type="ARBA" id="ARBA00005695"/>
    </source>
</evidence>
<dbReference type="PANTHER" id="PTHR30290">
    <property type="entry name" value="PERIPLASMIC BINDING COMPONENT OF ABC TRANSPORTER"/>
    <property type="match status" value="1"/>
</dbReference>
<keyword evidence="3" id="KW-0813">Transport</keyword>
<dbReference type="KEGG" id="stab:STABA_v1c07890"/>
<dbReference type="EMBL" id="CP046276">
    <property type="protein sequence ID" value="QGS52145.1"/>
    <property type="molecule type" value="Genomic_DNA"/>
</dbReference>
<evidence type="ECO:0000313" key="8">
    <source>
        <dbReference type="Proteomes" id="UP000424468"/>
    </source>
</evidence>
<dbReference type="RefSeq" id="WP_156006809.1">
    <property type="nucleotide sequence ID" value="NZ_CP046276.1"/>
</dbReference>
<dbReference type="PANTHER" id="PTHR30290:SF10">
    <property type="entry name" value="PERIPLASMIC OLIGOPEPTIDE-BINDING PROTEIN-RELATED"/>
    <property type="match status" value="1"/>
</dbReference>
<evidence type="ECO:0000313" key="7">
    <source>
        <dbReference type="EMBL" id="QGS52145.1"/>
    </source>
</evidence>
<name>A0A6I6CB27_9MOLU</name>
<protein>
    <submittedName>
        <fullName evidence="7">Oligopeptide transport system substrate-binding protein</fullName>
    </submittedName>
</protein>
<dbReference type="PROSITE" id="PS51257">
    <property type="entry name" value="PROKAR_LIPOPROTEIN"/>
    <property type="match status" value="1"/>
</dbReference>
<dbReference type="InterPro" id="IPR039424">
    <property type="entry name" value="SBP_5"/>
</dbReference>
<dbReference type="OrthoDB" id="9801912at2"/>
<dbReference type="GO" id="GO:0015833">
    <property type="term" value="P:peptide transport"/>
    <property type="evidence" value="ECO:0007669"/>
    <property type="project" value="TreeGrafter"/>
</dbReference>
<reference evidence="7 8" key="1">
    <citation type="submission" date="2019-11" db="EMBL/GenBank/DDBJ databases">
        <title>Complete genome sequence of Spiroplasma tabanidicola TAUS-1 (DSM 22603).</title>
        <authorList>
            <person name="Huang C.-T."/>
            <person name="Lin Y.-C."/>
            <person name="Kuo C.-H."/>
        </authorList>
    </citation>
    <scope>NUCLEOTIDE SEQUENCE [LARGE SCALE GENOMIC DNA]</scope>
    <source>
        <strain evidence="7 8">TAUS-1</strain>
    </source>
</reference>
<comment type="subcellular location">
    <subcellularLocation>
        <location evidence="1">Cell envelope</location>
    </subcellularLocation>
</comment>
<comment type="similarity">
    <text evidence="2">Belongs to the bacterial solute-binding protein 5 family.</text>
</comment>
<evidence type="ECO:0000256" key="3">
    <source>
        <dbReference type="ARBA" id="ARBA00022448"/>
    </source>
</evidence>
<keyword evidence="8" id="KW-1185">Reference proteome</keyword>
<proteinExistence type="inferred from homology"/>
<feature type="domain" description="Solute-binding protein family 5" evidence="6">
    <location>
        <begin position="101"/>
        <end position="395"/>
    </location>
</feature>
<feature type="chain" id="PRO_5026077308" evidence="5">
    <location>
        <begin position="20"/>
        <end position="827"/>
    </location>
</feature>
<keyword evidence="4 5" id="KW-0732">Signal</keyword>
<feature type="signal peptide" evidence="5">
    <location>
        <begin position="1"/>
        <end position="19"/>
    </location>
</feature>
<evidence type="ECO:0000256" key="1">
    <source>
        <dbReference type="ARBA" id="ARBA00004196"/>
    </source>
</evidence>
<accession>A0A6I6CB27</accession>
<gene>
    <name evidence="7" type="primary">oppA</name>
    <name evidence="7" type="ORF">STABA_v1c07890</name>
</gene>
<dbReference type="Proteomes" id="UP000424468">
    <property type="component" value="Chromosome"/>
</dbReference>
<dbReference type="GO" id="GO:1904680">
    <property type="term" value="F:peptide transmembrane transporter activity"/>
    <property type="evidence" value="ECO:0007669"/>
    <property type="project" value="TreeGrafter"/>
</dbReference>
<dbReference type="AlphaFoldDB" id="A0A6I6CB27"/>
<evidence type="ECO:0000256" key="5">
    <source>
        <dbReference type="SAM" id="SignalP"/>
    </source>
</evidence>
<dbReference type="GO" id="GO:0030313">
    <property type="term" value="C:cell envelope"/>
    <property type="evidence" value="ECO:0007669"/>
    <property type="project" value="UniProtKB-SubCell"/>
</dbReference>
<dbReference type="Pfam" id="PF00496">
    <property type="entry name" value="SBP_bac_5"/>
    <property type="match status" value="1"/>
</dbReference>
<dbReference type="Gene3D" id="3.90.76.10">
    <property type="entry name" value="Dipeptide-binding Protein, Domain 1"/>
    <property type="match status" value="1"/>
</dbReference>
<evidence type="ECO:0000256" key="4">
    <source>
        <dbReference type="ARBA" id="ARBA00022729"/>
    </source>
</evidence>
<evidence type="ECO:0000259" key="6">
    <source>
        <dbReference type="Pfam" id="PF00496"/>
    </source>
</evidence>
<dbReference type="InterPro" id="IPR000914">
    <property type="entry name" value="SBP_5_dom"/>
</dbReference>
<organism evidence="7 8">
    <name type="scientific">Spiroplasma tabanidicola</name>
    <dbReference type="NCBI Taxonomy" id="324079"/>
    <lineage>
        <taxon>Bacteria</taxon>
        <taxon>Bacillati</taxon>
        <taxon>Mycoplasmatota</taxon>
        <taxon>Mollicutes</taxon>
        <taxon>Entomoplasmatales</taxon>
        <taxon>Spiroplasmataceae</taxon>
        <taxon>Spiroplasma</taxon>
    </lineage>
</organism>
<dbReference type="SUPFAM" id="SSF53850">
    <property type="entry name" value="Periplasmic binding protein-like II"/>
    <property type="match status" value="1"/>
</dbReference>
<sequence length="827" mass="92856">MRKLMSSLLAISLVSTSSASLVACGKAKDPAKTFKTAYTAEISNWNTAYSASGEDSQFTASTNATLLGIDSYGRTYGDLVDPSSNPNYGSSDKSLASHPGSDKKVYQYKIRSNATWSNFKGKLVRNIEMNDFLNTARYVLNPQNGSAVYSLWASFIKGAEEYHDGLKDLIEEKGDSFSDEDLKKYEDDNLLKKVGIAVNDTDRTVTYTLQRDMPYFESLLTYHAFSPIPVEMLDINSNINTDYTKGLYSGEYIPTSHVKESSLILDKNQNYHLKDDVHVNRIRYTFLGKSDATTTRKLFEGGSLSSFGPSQADEEGFQKYVGDIANPKATDGLAMYTTSAGDYSSVINYFNFFNSDILNKKINDKNIALLKSRLFQLKSVREFFAKDINRSYYLKYATNLYDGANNKYSNYLRNAYVPDGMHSEEASQVEAGHSSGMNTSGKKGYVEYLSEQLKTSESVRSAEWATVNKAADGKGSAAEKFSYDWLKDGVDPFYVGSFNEEDMKAGKITDQQSKLIQAMLKDINADTNLKSYFKVSGSDGSLKIDTSVAKLPVNIIMTQQSGSQSEVRLQKMWDYFNAIPNNPFEVKLLYQNSYQDFLSLVRGGYQDFSGSSWSPDYDDPYSYVQTWETGEIYDQMYMHRGSLFISNNPDPKTNAVKVNGVNVTNVNQKDEMGEFVIKQESDLQQAMDPGVFVKGSSWALLEASRAYDAGIEKTDKTETSSDVNADKDKRYQGFAKAESSLMYENYLGLYYYKPFAGKSFTVSYNVPFVQSKVAYGLSANKFINFKLVDKLLTHEEIEYLRNEWETFTKEVSANPKSHQDTAAWKSS</sequence>